<dbReference type="InterPro" id="IPR000195">
    <property type="entry name" value="Rab-GAP-TBC_dom"/>
</dbReference>
<keyword evidence="8" id="KW-1185">Reference proteome</keyword>
<organism evidence="7 8">
    <name type="scientific">Pocillopora damicornis</name>
    <name type="common">Cauliflower coral</name>
    <name type="synonym">Millepora damicornis</name>
    <dbReference type="NCBI Taxonomy" id="46731"/>
    <lineage>
        <taxon>Eukaryota</taxon>
        <taxon>Metazoa</taxon>
        <taxon>Cnidaria</taxon>
        <taxon>Anthozoa</taxon>
        <taxon>Hexacorallia</taxon>
        <taxon>Scleractinia</taxon>
        <taxon>Astrocoeniina</taxon>
        <taxon>Pocilloporidae</taxon>
        <taxon>Pocillopora</taxon>
    </lineage>
</organism>
<dbReference type="Gene3D" id="1.10.8.270">
    <property type="entry name" value="putative rabgap domain of human tbc1 domain family member 14 like domains"/>
    <property type="match status" value="1"/>
</dbReference>
<dbReference type="Gene3D" id="1.10.238.10">
    <property type="entry name" value="EF-hand"/>
    <property type="match status" value="1"/>
</dbReference>
<keyword evidence="3" id="KW-0106">Calcium</keyword>
<dbReference type="STRING" id="46731.A0A3M6UFU0"/>
<dbReference type="Proteomes" id="UP000275408">
    <property type="component" value="Unassembled WGS sequence"/>
</dbReference>
<dbReference type="InterPro" id="IPR004182">
    <property type="entry name" value="GRAM"/>
</dbReference>
<name>A0A3M6UFU0_POCDA</name>
<dbReference type="PROSITE" id="PS00018">
    <property type="entry name" value="EF_HAND_1"/>
    <property type="match status" value="1"/>
</dbReference>
<dbReference type="Gene3D" id="2.30.29.30">
    <property type="entry name" value="Pleckstrin-homology domain (PH domain)/Phosphotyrosine-binding domain (PTB)"/>
    <property type="match status" value="2"/>
</dbReference>
<evidence type="ECO:0000256" key="1">
    <source>
        <dbReference type="ARBA" id="ARBA00022468"/>
    </source>
</evidence>
<dbReference type="InterPro" id="IPR035969">
    <property type="entry name" value="Rab-GAP_TBC_sf"/>
</dbReference>
<proteinExistence type="predicted"/>
<keyword evidence="1" id="KW-0343">GTPase activation</keyword>
<dbReference type="Pfam" id="PF02893">
    <property type="entry name" value="GRAM"/>
    <property type="match status" value="2"/>
</dbReference>
<dbReference type="InterPro" id="IPR011992">
    <property type="entry name" value="EF-hand-dom_pair"/>
</dbReference>
<dbReference type="PANTHER" id="PTHR47666:SF1">
    <property type="entry name" value="PROTEIN VASCULAR ASSOCIATED DEATH 1, CHLOROPLASTIC"/>
    <property type="match status" value="1"/>
</dbReference>
<feature type="region of interest" description="Disordered" evidence="4">
    <location>
        <begin position="1239"/>
        <end position="1292"/>
    </location>
</feature>
<evidence type="ECO:0000256" key="4">
    <source>
        <dbReference type="SAM" id="MobiDB-lite"/>
    </source>
</evidence>
<feature type="region of interest" description="Disordered" evidence="4">
    <location>
        <begin position="1203"/>
        <end position="1222"/>
    </location>
</feature>
<comment type="caution">
    <text evidence="7">The sequence shown here is derived from an EMBL/GenBank/DDBJ whole genome shotgun (WGS) entry which is preliminary data.</text>
</comment>
<sequence length="1357" mass="152737">MKRLDTYGSNSPTQPGKVPIPHPSGMDDGQMPVGCPEDRDYQRNPTKFVVGHSHKPPAAKARQRMSKVIERANPYFVLQRRKGHGGGGLTSLLIGTLDNVLDTKVGFFPRSNKAFCHMPISSFFLYTYSNLYETLNPKFEADANVVLRLACSISHTFTTAKLRHNAASFQEIEEDWNWLTKHLLGTLETIESEDDIREFVKAKIESLVANETADQDIVAETETNRFKSATVRFHRIFNIPAEEKLVNYYSCSFWKGRVPRQGWLYLSVNYMCFYSFLMGKEARLVIRWLDVVSLERSSSVLFTDGVKVTTREGEFCFSLLLHITETFGLMEQLANLAMRQLLSEEGYEEDKTLPLLTKNRGKQLKKVPSLKRDLDARAQSEFYRNLFRLPVEEKLDGHCECTLWSPHEKAHEWGTLYCSPNYLCFSSKASFLFASLQDRDYLTRLISDFLAKTPEPKSSDKGDWDFQGSVTKATFQPPLTTVFSNTPAAHVNAKETIKEHLWRLHFADYGRGVCMYRTVKTQDLILKGVPDSLRAEVWLIFSGAINQIQTHPGYYATLVEECEGKTTLATEEIERDLHRSLPEHPAFQSEVGIAALRRVLTSYAWRNPSIGYCQAMNIVASVLLLYCTEEEAFWLLVAVCERLLPDYYNTRVVGALVDQGVFEDLTRDHLPELYDHLMELGILNMISLSWFLTLFLSVMPFTSAVSIIDCFFYDGTKVLFQIALATLDANRNKLLAVRDDGEAMTVLGNYLEHVTNRDATTLTNYHGGYNKNNGSPSSGYHSTVDVANLILESYQKFGFITAETIDSMRNAQRLKVVQGLEDSMRRNAVRSMGVETCLFEQKELEQLYAVFKAGHILTRNHGNPESKDTPPQFPLIQNQCIDCERFAPLFRCLTNWGTGEIGPILTQRAFKVIDRDEDGLISFREFAQGLGIICKGELQDRMQFMYRMHVPPALSDDDTAQVSDEESVDSCDELTEGESVEDMTTQSVDQLPPLDECVSRVRTKEESPLSVSLKTVARSHRTLTDEDSEKRGSEIPRMSQGNFILLWKTMYSLFRELPNEQQMYQAIASVGNILLKLGEFGGELNTSGDKTTGQQSKSDDLDQFMDPLHVAEFETSTSNTEDVLSTPSEITVTSELESSTLVKEELIDAARSSESSLSSPVRSAAGDDFILVGSDEGFSTPEAVTCEENNTQDTLHEVYNKLSHSDPLSTGENSNQSRNSNEKDFKGLLVVKEGHYPESIFDERKGPSNDSSSSGTAIGNQSLHRHSSGTLDTDESNDRPLSGALDTDQSNDRLSPGAIDLHWSICFEQLLASMSTEPYLVHYFDESVDVVQRLKKMKTEGIGSFVNASRTNLNSAE</sequence>
<feature type="domain" description="Rab-GAP TBC" evidence="5">
    <location>
        <begin position="528"/>
        <end position="715"/>
    </location>
</feature>
<feature type="compositionally biased region" description="Basic residues" evidence="4">
    <location>
        <begin position="52"/>
        <end position="63"/>
    </location>
</feature>
<feature type="compositionally biased region" description="Polar residues" evidence="4">
    <location>
        <begin position="1206"/>
        <end position="1219"/>
    </location>
</feature>
<dbReference type="PROSITE" id="PS50222">
    <property type="entry name" value="EF_HAND_2"/>
    <property type="match status" value="1"/>
</dbReference>
<dbReference type="FunFam" id="2.30.29.30:FF:000013">
    <property type="entry name" value="Putative TBC1 domain family member 8B"/>
    <property type="match status" value="1"/>
</dbReference>
<keyword evidence="2" id="KW-0677">Repeat</keyword>
<dbReference type="GO" id="GO:0005096">
    <property type="term" value="F:GTPase activator activity"/>
    <property type="evidence" value="ECO:0007669"/>
    <property type="project" value="UniProtKB-KW"/>
</dbReference>
<dbReference type="GO" id="GO:0005509">
    <property type="term" value="F:calcium ion binding"/>
    <property type="evidence" value="ECO:0007669"/>
    <property type="project" value="InterPro"/>
</dbReference>
<accession>A0A3M6UFU0</accession>
<dbReference type="SMART" id="SM00054">
    <property type="entry name" value="EFh"/>
    <property type="match status" value="1"/>
</dbReference>
<dbReference type="GO" id="GO:0003008">
    <property type="term" value="P:system process"/>
    <property type="evidence" value="ECO:0007669"/>
    <property type="project" value="UniProtKB-ARBA"/>
</dbReference>
<feature type="region of interest" description="Disordered" evidence="4">
    <location>
        <begin position="1009"/>
        <end position="1035"/>
    </location>
</feature>
<feature type="region of interest" description="Disordered" evidence="4">
    <location>
        <begin position="1"/>
        <end position="63"/>
    </location>
</feature>
<protein>
    <recommendedName>
        <fullName evidence="9">TBC1 domain family member 9</fullName>
    </recommendedName>
</protein>
<evidence type="ECO:0008006" key="9">
    <source>
        <dbReference type="Google" id="ProtNLM"/>
    </source>
</evidence>
<dbReference type="Pfam" id="PF00566">
    <property type="entry name" value="RabGAP-TBC"/>
    <property type="match status" value="1"/>
</dbReference>
<evidence type="ECO:0000259" key="5">
    <source>
        <dbReference type="PROSITE" id="PS50086"/>
    </source>
</evidence>
<dbReference type="EMBL" id="RCHS01001621">
    <property type="protein sequence ID" value="RMX52505.1"/>
    <property type="molecule type" value="Genomic_DNA"/>
</dbReference>
<dbReference type="Gene3D" id="1.10.472.80">
    <property type="entry name" value="Ypt/Rab-GAP domain of gyp1p, domain 3"/>
    <property type="match status" value="1"/>
</dbReference>
<dbReference type="InterPro" id="IPR018247">
    <property type="entry name" value="EF_Hand_1_Ca_BS"/>
</dbReference>
<evidence type="ECO:0000259" key="6">
    <source>
        <dbReference type="PROSITE" id="PS50222"/>
    </source>
</evidence>
<dbReference type="SUPFAM" id="SSF47923">
    <property type="entry name" value="Ypt/Rab-GAP domain of gyp1p"/>
    <property type="match status" value="2"/>
</dbReference>
<dbReference type="InterPro" id="IPR036014">
    <property type="entry name" value="TCB1D9/TCB1D9B_PH-GRAM1"/>
</dbReference>
<dbReference type="PROSITE" id="PS50086">
    <property type="entry name" value="TBC_RABGAP"/>
    <property type="match status" value="1"/>
</dbReference>
<evidence type="ECO:0000256" key="3">
    <source>
        <dbReference type="ARBA" id="ARBA00022837"/>
    </source>
</evidence>
<feature type="compositionally biased region" description="Basic and acidic residues" evidence="4">
    <location>
        <begin position="1022"/>
        <end position="1034"/>
    </location>
</feature>
<evidence type="ECO:0000313" key="8">
    <source>
        <dbReference type="Proteomes" id="UP000275408"/>
    </source>
</evidence>
<feature type="region of interest" description="Disordered" evidence="4">
    <location>
        <begin position="954"/>
        <end position="981"/>
    </location>
</feature>
<dbReference type="CDD" id="cd13351">
    <property type="entry name" value="PH-GRAM1_TCB1D9_TCB1D9B"/>
    <property type="match status" value="1"/>
</dbReference>
<feature type="compositionally biased region" description="Polar residues" evidence="4">
    <location>
        <begin position="1248"/>
        <end position="1262"/>
    </location>
</feature>
<dbReference type="OrthoDB" id="17687at2759"/>
<dbReference type="InterPro" id="IPR011993">
    <property type="entry name" value="PH-like_dom_sf"/>
</dbReference>
<dbReference type="FunFam" id="1.10.8.270:FF:000002">
    <property type="entry name" value="TBC1 domain family member 9B"/>
    <property type="match status" value="1"/>
</dbReference>
<dbReference type="SUPFAM" id="SSF47473">
    <property type="entry name" value="EF-hand"/>
    <property type="match status" value="1"/>
</dbReference>
<gene>
    <name evidence="7" type="ORF">pdam_00021770</name>
</gene>
<feature type="compositionally biased region" description="Acidic residues" evidence="4">
    <location>
        <begin position="955"/>
        <end position="981"/>
    </location>
</feature>
<evidence type="ECO:0000313" key="7">
    <source>
        <dbReference type="EMBL" id="RMX52505.1"/>
    </source>
</evidence>
<dbReference type="SMART" id="SM00568">
    <property type="entry name" value="GRAM"/>
    <property type="match status" value="2"/>
</dbReference>
<evidence type="ECO:0000256" key="2">
    <source>
        <dbReference type="ARBA" id="ARBA00022737"/>
    </source>
</evidence>
<dbReference type="PANTHER" id="PTHR47666">
    <property type="entry name" value="PROTEIN VASCULAR ASSOCIATED DEATH 1, CHLOROPLASTIC"/>
    <property type="match status" value="1"/>
</dbReference>
<reference evidence="7 8" key="1">
    <citation type="journal article" date="2018" name="Sci. Rep.">
        <title>Comparative analysis of the Pocillopora damicornis genome highlights role of immune system in coral evolution.</title>
        <authorList>
            <person name="Cunning R."/>
            <person name="Bay R.A."/>
            <person name="Gillette P."/>
            <person name="Baker A.C."/>
            <person name="Traylor-Knowles N."/>
        </authorList>
    </citation>
    <scope>NUCLEOTIDE SEQUENCE [LARGE SCALE GENOMIC DNA]</scope>
    <source>
        <strain evidence="7">RSMAS</strain>
        <tissue evidence="7">Whole animal</tissue>
    </source>
</reference>
<feature type="domain" description="EF-hand" evidence="6">
    <location>
        <begin position="907"/>
        <end position="936"/>
    </location>
</feature>
<dbReference type="SMART" id="SM00164">
    <property type="entry name" value="TBC"/>
    <property type="match status" value="1"/>
</dbReference>
<dbReference type="InterPro" id="IPR002048">
    <property type="entry name" value="EF_hand_dom"/>
</dbReference>